<sequence>MKVFILSVFAFAAVAHSAVIPVNVWPSLHYYTNLCNISMELLSKLIIQHNTIVQQVPSLVPGISGIPSDNNPMLPLPGQPPIDVEDPADNTENKKWQKRKQQRQ</sequence>
<keyword evidence="2" id="KW-0732">Signal</keyword>
<reference evidence="3" key="1">
    <citation type="submission" date="2021-03" db="EMBL/GenBank/DDBJ databases">
        <title>Chromosome level genome of the anhydrobiotic midge Polypedilum vanderplanki.</title>
        <authorList>
            <person name="Yoshida Y."/>
            <person name="Kikawada T."/>
            <person name="Gusev O."/>
        </authorList>
    </citation>
    <scope>NUCLEOTIDE SEQUENCE</scope>
    <source>
        <strain evidence="3">NIAS01</strain>
        <tissue evidence="3">Whole body or cell culture</tissue>
    </source>
</reference>
<protein>
    <submittedName>
        <fullName evidence="3">Uncharacterized protein</fullName>
    </submittedName>
</protein>
<keyword evidence="4" id="KW-1185">Reference proteome</keyword>
<organism evidence="3 4">
    <name type="scientific">Polypedilum vanderplanki</name>
    <name type="common">Sleeping chironomid midge</name>
    <dbReference type="NCBI Taxonomy" id="319348"/>
    <lineage>
        <taxon>Eukaryota</taxon>
        <taxon>Metazoa</taxon>
        <taxon>Ecdysozoa</taxon>
        <taxon>Arthropoda</taxon>
        <taxon>Hexapoda</taxon>
        <taxon>Insecta</taxon>
        <taxon>Pterygota</taxon>
        <taxon>Neoptera</taxon>
        <taxon>Endopterygota</taxon>
        <taxon>Diptera</taxon>
        <taxon>Nematocera</taxon>
        <taxon>Chironomoidea</taxon>
        <taxon>Chironomidae</taxon>
        <taxon>Chironominae</taxon>
        <taxon>Polypedilum</taxon>
        <taxon>Polypedilum</taxon>
    </lineage>
</organism>
<evidence type="ECO:0000313" key="4">
    <source>
        <dbReference type="Proteomes" id="UP001107558"/>
    </source>
</evidence>
<evidence type="ECO:0000256" key="1">
    <source>
        <dbReference type="SAM" id="MobiDB-lite"/>
    </source>
</evidence>
<feature type="chain" id="PRO_5039886190" evidence="2">
    <location>
        <begin position="18"/>
        <end position="104"/>
    </location>
</feature>
<proteinExistence type="predicted"/>
<gene>
    <name evidence="3" type="ORF">PVAND_002330</name>
</gene>
<evidence type="ECO:0000256" key="2">
    <source>
        <dbReference type="SAM" id="SignalP"/>
    </source>
</evidence>
<accession>A0A9J6BQN2</accession>
<dbReference type="Proteomes" id="UP001107558">
    <property type="component" value="Chromosome 3"/>
</dbReference>
<feature type="signal peptide" evidence="2">
    <location>
        <begin position="1"/>
        <end position="17"/>
    </location>
</feature>
<name>A0A9J6BQN2_POLVA</name>
<evidence type="ECO:0000313" key="3">
    <source>
        <dbReference type="EMBL" id="KAG5672180.1"/>
    </source>
</evidence>
<dbReference type="AlphaFoldDB" id="A0A9J6BQN2"/>
<comment type="caution">
    <text evidence="3">The sequence shown here is derived from an EMBL/GenBank/DDBJ whole genome shotgun (WGS) entry which is preliminary data.</text>
</comment>
<feature type="region of interest" description="Disordered" evidence="1">
    <location>
        <begin position="70"/>
        <end position="104"/>
    </location>
</feature>
<dbReference type="EMBL" id="JADBJN010000003">
    <property type="protein sequence ID" value="KAG5672180.1"/>
    <property type="molecule type" value="Genomic_DNA"/>
</dbReference>